<name>A0AAV7ZUA8_9EUKA</name>
<evidence type="ECO:0000259" key="1">
    <source>
        <dbReference type="PROSITE" id="PS50053"/>
    </source>
</evidence>
<dbReference type="SMART" id="SM00213">
    <property type="entry name" value="UBQ"/>
    <property type="match status" value="1"/>
</dbReference>
<evidence type="ECO:0000313" key="3">
    <source>
        <dbReference type="Proteomes" id="UP001146793"/>
    </source>
</evidence>
<dbReference type="InterPro" id="IPR039120">
    <property type="entry name" value="UBFD1"/>
</dbReference>
<proteinExistence type="predicted"/>
<dbReference type="EMBL" id="JANTQA010000023">
    <property type="protein sequence ID" value="KAJ3444875.1"/>
    <property type="molecule type" value="Genomic_DNA"/>
</dbReference>
<reference evidence="2" key="1">
    <citation type="submission" date="2022-08" db="EMBL/GenBank/DDBJ databases">
        <title>Novel sulphate-reducing endosymbionts in the free-living metamonad Anaeramoeba.</title>
        <authorList>
            <person name="Jerlstrom-Hultqvist J."/>
            <person name="Cepicka I."/>
            <person name="Gallot-Lavallee L."/>
            <person name="Salas-Leiva D."/>
            <person name="Curtis B.A."/>
            <person name="Zahonova K."/>
            <person name="Pipaliya S."/>
            <person name="Dacks J."/>
            <person name="Roger A.J."/>
        </authorList>
    </citation>
    <scope>NUCLEOTIDE SEQUENCE</scope>
    <source>
        <strain evidence="2">Busselton2</strain>
    </source>
</reference>
<comment type="caution">
    <text evidence="2">The sequence shown here is derived from an EMBL/GenBank/DDBJ whole genome shotgun (WGS) entry which is preliminary data.</text>
</comment>
<organism evidence="2 3">
    <name type="scientific">Anaeramoeba flamelloides</name>
    <dbReference type="NCBI Taxonomy" id="1746091"/>
    <lineage>
        <taxon>Eukaryota</taxon>
        <taxon>Metamonada</taxon>
        <taxon>Anaeramoebidae</taxon>
        <taxon>Anaeramoeba</taxon>
    </lineage>
</organism>
<accession>A0AAV7ZUA8</accession>
<protein>
    <submittedName>
        <fullName evidence="2">Ubiquitin domain-containing protein ubfd1</fullName>
    </submittedName>
</protein>
<gene>
    <name evidence="2" type="ORF">M0812_10736</name>
</gene>
<feature type="domain" description="Ubiquitin-like" evidence="1">
    <location>
        <begin position="4"/>
        <end position="72"/>
    </location>
</feature>
<dbReference type="InterPro" id="IPR000626">
    <property type="entry name" value="Ubiquitin-like_dom"/>
</dbReference>
<dbReference type="InterPro" id="IPR057455">
    <property type="entry name" value="UBFD1_C"/>
</dbReference>
<dbReference type="PROSITE" id="PS50053">
    <property type="entry name" value="UBIQUITIN_2"/>
    <property type="match status" value="1"/>
</dbReference>
<dbReference type="PANTHER" id="PTHR16470:SF0">
    <property type="entry name" value="UBIQUITIN DOMAIN-CONTAINING PROTEIN UBFD1"/>
    <property type="match status" value="1"/>
</dbReference>
<evidence type="ECO:0000313" key="2">
    <source>
        <dbReference type="EMBL" id="KAJ3444875.1"/>
    </source>
</evidence>
<dbReference type="Proteomes" id="UP001146793">
    <property type="component" value="Unassembled WGS sequence"/>
</dbReference>
<dbReference type="GO" id="GO:0003723">
    <property type="term" value="F:RNA binding"/>
    <property type="evidence" value="ECO:0007669"/>
    <property type="project" value="TreeGrafter"/>
</dbReference>
<dbReference type="InterPro" id="IPR029071">
    <property type="entry name" value="Ubiquitin-like_domsf"/>
</dbReference>
<sequence>MSEIKFKLKYRKRMYPVTMQTTDTIGKLKEEAERLTGVPPNLQKVMYKGMQKNNKKTLESAKFKSNCKVLIIGSTFKEITKANIPLSEKDLENHIQDRKGSEDEDELEDVFTQQKHIKILEKGIPSNAHVGIKNKHYPLPKTPIRYVLNETGDKVQLIFKFTQDQLWVGSSKSTKKIPLTHIKKVYSQRIPDIEQYSVLGLQVGNTNQSTIWFYFVPTQFIRAIKNSILGEWGL</sequence>
<dbReference type="Pfam" id="PF25343">
    <property type="entry name" value="PH_UBFD1_C"/>
    <property type="match status" value="1"/>
</dbReference>
<dbReference type="Gene3D" id="3.10.20.90">
    <property type="entry name" value="Phosphatidylinositol 3-kinase Catalytic Subunit, Chain A, domain 1"/>
    <property type="match status" value="1"/>
</dbReference>
<dbReference type="Pfam" id="PF00240">
    <property type="entry name" value="ubiquitin"/>
    <property type="match status" value="1"/>
</dbReference>
<dbReference type="PANTHER" id="PTHR16470">
    <property type="entry name" value="UBIQUITIN DOMAIN-CONTAINING PROTEIN UBFD1"/>
    <property type="match status" value="1"/>
</dbReference>
<dbReference type="AlphaFoldDB" id="A0AAV7ZUA8"/>
<dbReference type="SUPFAM" id="SSF54236">
    <property type="entry name" value="Ubiquitin-like"/>
    <property type="match status" value="1"/>
</dbReference>
<dbReference type="GO" id="GO:0045296">
    <property type="term" value="F:cadherin binding"/>
    <property type="evidence" value="ECO:0007669"/>
    <property type="project" value="TreeGrafter"/>
</dbReference>